<keyword evidence="2" id="KW-1185">Reference proteome</keyword>
<comment type="caution">
    <text evidence="1">The sequence shown here is derived from an EMBL/GenBank/DDBJ whole genome shotgun (WGS) entry which is preliminary data.</text>
</comment>
<reference evidence="1" key="1">
    <citation type="submission" date="2021-06" db="EMBL/GenBank/DDBJ databases">
        <authorList>
            <person name="Kallberg Y."/>
            <person name="Tangrot J."/>
            <person name="Rosling A."/>
        </authorList>
    </citation>
    <scope>NUCLEOTIDE SEQUENCE</scope>
    <source>
        <strain evidence="1">MA461A</strain>
    </source>
</reference>
<proteinExistence type="predicted"/>
<name>A0ACA9Q615_9GLOM</name>
<protein>
    <submittedName>
        <fullName evidence="1">3856_t:CDS:1</fullName>
    </submittedName>
</protein>
<dbReference type="Proteomes" id="UP000789920">
    <property type="component" value="Unassembled WGS sequence"/>
</dbReference>
<gene>
    <name evidence="1" type="ORF">RPERSI_LOCUS12582</name>
</gene>
<evidence type="ECO:0000313" key="1">
    <source>
        <dbReference type="EMBL" id="CAG8735236.1"/>
    </source>
</evidence>
<feature type="non-terminal residue" evidence="1">
    <location>
        <position position="1"/>
    </location>
</feature>
<sequence length="56" mass="6323">HHFIMSCEYSGRVKVQKSFDSDETEILIAQVSSISKAKNSDFILSDTITPSRISFK</sequence>
<accession>A0ACA9Q615</accession>
<organism evidence="1 2">
    <name type="scientific">Racocetra persica</name>
    <dbReference type="NCBI Taxonomy" id="160502"/>
    <lineage>
        <taxon>Eukaryota</taxon>
        <taxon>Fungi</taxon>
        <taxon>Fungi incertae sedis</taxon>
        <taxon>Mucoromycota</taxon>
        <taxon>Glomeromycotina</taxon>
        <taxon>Glomeromycetes</taxon>
        <taxon>Diversisporales</taxon>
        <taxon>Gigasporaceae</taxon>
        <taxon>Racocetra</taxon>
    </lineage>
</organism>
<dbReference type="EMBL" id="CAJVQC010027066">
    <property type="protein sequence ID" value="CAG8735236.1"/>
    <property type="molecule type" value="Genomic_DNA"/>
</dbReference>
<evidence type="ECO:0000313" key="2">
    <source>
        <dbReference type="Proteomes" id="UP000789920"/>
    </source>
</evidence>